<protein>
    <recommendedName>
        <fullName evidence="3 12">Thymidylate kinase</fullName>
        <ecNumber evidence="2 12">2.7.4.9</ecNumber>
    </recommendedName>
    <alternativeName>
        <fullName evidence="9 12">dTMP kinase</fullName>
    </alternativeName>
</protein>
<evidence type="ECO:0000256" key="9">
    <source>
        <dbReference type="ARBA" id="ARBA00029962"/>
    </source>
</evidence>
<evidence type="ECO:0000256" key="7">
    <source>
        <dbReference type="ARBA" id="ARBA00022777"/>
    </source>
</evidence>
<dbReference type="GeneID" id="93428096"/>
<evidence type="ECO:0000259" key="13">
    <source>
        <dbReference type="Pfam" id="PF02223"/>
    </source>
</evidence>
<evidence type="ECO:0000256" key="4">
    <source>
        <dbReference type="ARBA" id="ARBA00022679"/>
    </source>
</evidence>
<dbReference type="NCBIfam" id="TIGR00041">
    <property type="entry name" value="DTMP_kinase"/>
    <property type="match status" value="1"/>
</dbReference>
<dbReference type="OrthoDB" id="9774907at2"/>
<evidence type="ECO:0000256" key="8">
    <source>
        <dbReference type="ARBA" id="ARBA00022840"/>
    </source>
</evidence>
<evidence type="ECO:0000256" key="1">
    <source>
        <dbReference type="ARBA" id="ARBA00009776"/>
    </source>
</evidence>
<sequence>MRGLFLTIEGVDGAGKSSHMDLIATTIESFGYEIIRTREPGGTPLAETLRHLLLSEDMSLETELLLMFAARQEHLNQVIKPALLAGKAVVCDRFSDSTFAYQGGGRQIEAKKIQSLVELVHPNLQPDLTLLFDLPLEIARERIAAERQLDRFEQEEEVFFKRVRDAYLARAAAETQRFLVIDSSQPMAQVAETLQQSLTERLQAHLLHPPIK</sequence>
<dbReference type="GO" id="GO:0006233">
    <property type="term" value="P:dTDP biosynthetic process"/>
    <property type="evidence" value="ECO:0007669"/>
    <property type="project" value="InterPro"/>
</dbReference>
<keyword evidence="7 12" id="KW-0418">Kinase</keyword>
<dbReference type="eggNOG" id="COG0125">
    <property type="taxonomic scope" value="Bacteria"/>
</dbReference>
<keyword evidence="6 12" id="KW-0547">Nucleotide-binding</keyword>
<name>A0A095Z5P6_9BURK</name>
<dbReference type="GO" id="GO:0004798">
    <property type="term" value="F:dTMP kinase activity"/>
    <property type="evidence" value="ECO:0007669"/>
    <property type="project" value="UniProtKB-UniRule"/>
</dbReference>
<evidence type="ECO:0000256" key="5">
    <source>
        <dbReference type="ARBA" id="ARBA00022727"/>
    </source>
</evidence>
<keyword evidence="15" id="KW-1185">Reference proteome</keyword>
<reference evidence="14 15" key="1">
    <citation type="submission" date="2014-07" db="EMBL/GenBank/DDBJ databases">
        <authorList>
            <person name="McCorrison J."/>
            <person name="Sanka R."/>
            <person name="Torralba M."/>
            <person name="Gillis M."/>
            <person name="Haft D.H."/>
            <person name="Methe B."/>
            <person name="Sutton G."/>
            <person name="Nelson K.E."/>
        </authorList>
    </citation>
    <scope>NUCLEOTIDE SEQUENCE [LARGE SCALE GENOMIC DNA]</scope>
    <source>
        <strain evidence="14 15">DNF00040</strain>
    </source>
</reference>
<dbReference type="CDD" id="cd01672">
    <property type="entry name" value="TMPK"/>
    <property type="match status" value="1"/>
</dbReference>
<dbReference type="GO" id="GO:0005524">
    <property type="term" value="F:ATP binding"/>
    <property type="evidence" value="ECO:0007669"/>
    <property type="project" value="UniProtKB-UniRule"/>
</dbReference>
<dbReference type="PROSITE" id="PS01331">
    <property type="entry name" value="THYMIDYLATE_KINASE"/>
    <property type="match status" value="1"/>
</dbReference>
<gene>
    <name evidence="12 14" type="primary">tmk</name>
    <name evidence="14" type="ORF">HMPREF2130_08005</name>
</gene>
<evidence type="ECO:0000256" key="10">
    <source>
        <dbReference type="ARBA" id="ARBA00048743"/>
    </source>
</evidence>
<dbReference type="EC" id="2.7.4.9" evidence="2 12"/>
<accession>A0A095Z5P6</accession>
<comment type="catalytic activity">
    <reaction evidence="10 12">
        <text>dTMP + ATP = dTDP + ADP</text>
        <dbReference type="Rhea" id="RHEA:13517"/>
        <dbReference type="ChEBI" id="CHEBI:30616"/>
        <dbReference type="ChEBI" id="CHEBI:58369"/>
        <dbReference type="ChEBI" id="CHEBI:63528"/>
        <dbReference type="ChEBI" id="CHEBI:456216"/>
        <dbReference type="EC" id="2.7.4.9"/>
    </reaction>
</comment>
<comment type="similarity">
    <text evidence="1 12">Belongs to the thymidylate kinase family.</text>
</comment>
<dbReference type="SUPFAM" id="SSF52540">
    <property type="entry name" value="P-loop containing nucleoside triphosphate hydrolases"/>
    <property type="match status" value="1"/>
</dbReference>
<dbReference type="Proteomes" id="UP000029629">
    <property type="component" value="Unassembled WGS sequence"/>
</dbReference>
<comment type="function">
    <text evidence="11 12">Phosphorylation of dTMP to form dTDP in both de novo and salvage pathways of dTTP synthesis.</text>
</comment>
<dbReference type="AlphaFoldDB" id="A0A095Z5P6"/>
<dbReference type="PANTHER" id="PTHR10344">
    <property type="entry name" value="THYMIDYLATE KINASE"/>
    <property type="match status" value="1"/>
</dbReference>
<proteinExistence type="inferred from homology"/>
<dbReference type="InterPro" id="IPR018095">
    <property type="entry name" value="Thymidylate_kin_CS"/>
</dbReference>
<keyword evidence="5 12" id="KW-0545">Nucleotide biosynthesis</keyword>
<dbReference type="HAMAP" id="MF_00165">
    <property type="entry name" value="Thymidylate_kinase"/>
    <property type="match status" value="1"/>
</dbReference>
<evidence type="ECO:0000256" key="12">
    <source>
        <dbReference type="HAMAP-Rule" id="MF_00165"/>
    </source>
</evidence>
<evidence type="ECO:0000256" key="11">
    <source>
        <dbReference type="ARBA" id="ARBA00057735"/>
    </source>
</evidence>
<dbReference type="GO" id="GO:0006235">
    <property type="term" value="P:dTTP biosynthetic process"/>
    <property type="evidence" value="ECO:0007669"/>
    <property type="project" value="UniProtKB-UniRule"/>
</dbReference>
<evidence type="ECO:0000313" key="14">
    <source>
        <dbReference type="EMBL" id="KGF29993.1"/>
    </source>
</evidence>
<dbReference type="PANTHER" id="PTHR10344:SF4">
    <property type="entry name" value="UMP-CMP KINASE 2, MITOCHONDRIAL"/>
    <property type="match status" value="1"/>
</dbReference>
<organism evidence="14 15">
    <name type="scientific">Oligella urethralis DNF00040</name>
    <dbReference type="NCBI Taxonomy" id="1401065"/>
    <lineage>
        <taxon>Bacteria</taxon>
        <taxon>Pseudomonadati</taxon>
        <taxon>Pseudomonadota</taxon>
        <taxon>Betaproteobacteria</taxon>
        <taxon>Burkholderiales</taxon>
        <taxon>Alcaligenaceae</taxon>
        <taxon>Oligella</taxon>
    </lineage>
</organism>
<dbReference type="GO" id="GO:0005829">
    <property type="term" value="C:cytosol"/>
    <property type="evidence" value="ECO:0007669"/>
    <property type="project" value="TreeGrafter"/>
</dbReference>
<feature type="binding site" evidence="12">
    <location>
        <begin position="10"/>
        <end position="17"/>
    </location>
    <ligand>
        <name>ATP</name>
        <dbReference type="ChEBI" id="CHEBI:30616"/>
    </ligand>
</feature>
<dbReference type="RefSeq" id="WP_018026642.1">
    <property type="nucleotide sequence ID" value="NZ_JRNI01000031.1"/>
</dbReference>
<evidence type="ECO:0000256" key="6">
    <source>
        <dbReference type="ARBA" id="ARBA00022741"/>
    </source>
</evidence>
<dbReference type="InterPro" id="IPR018094">
    <property type="entry name" value="Thymidylate_kinase"/>
</dbReference>
<dbReference type="GO" id="GO:0006227">
    <property type="term" value="P:dUDP biosynthetic process"/>
    <property type="evidence" value="ECO:0007669"/>
    <property type="project" value="TreeGrafter"/>
</dbReference>
<feature type="domain" description="Thymidylate kinase-like" evidence="13">
    <location>
        <begin position="8"/>
        <end position="192"/>
    </location>
</feature>
<keyword evidence="4 12" id="KW-0808">Transferase</keyword>
<dbReference type="InterPro" id="IPR039430">
    <property type="entry name" value="Thymidylate_kin-like_dom"/>
</dbReference>
<dbReference type="Gene3D" id="3.40.50.300">
    <property type="entry name" value="P-loop containing nucleotide triphosphate hydrolases"/>
    <property type="match status" value="1"/>
</dbReference>
<evidence type="ECO:0000256" key="2">
    <source>
        <dbReference type="ARBA" id="ARBA00012980"/>
    </source>
</evidence>
<dbReference type="InterPro" id="IPR027417">
    <property type="entry name" value="P-loop_NTPase"/>
</dbReference>
<dbReference type="Pfam" id="PF02223">
    <property type="entry name" value="Thymidylate_kin"/>
    <property type="match status" value="1"/>
</dbReference>
<evidence type="ECO:0000256" key="3">
    <source>
        <dbReference type="ARBA" id="ARBA00017144"/>
    </source>
</evidence>
<keyword evidence="8 12" id="KW-0067">ATP-binding</keyword>
<comment type="caution">
    <text evidence="14">The sequence shown here is derived from an EMBL/GenBank/DDBJ whole genome shotgun (WGS) entry which is preliminary data.</text>
</comment>
<evidence type="ECO:0000313" key="15">
    <source>
        <dbReference type="Proteomes" id="UP000029629"/>
    </source>
</evidence>
<dbReference type="EMBL" id="JRNI01000031">
    <property type="protein sequence ID" value="KGF29993.1"/>
    <property type="molecule type" value="Genomic_DNA"/>
</dbReference>
<dbReference type="FunFam" id="3.40.50.300:FF:000225">
    <property type="entry name" value="Thymidylate kinase"/>
    <property type="match status" value="1"/>
</dbReference>